<evidence type="ECO:0000256" key="3">
    <source>
        <dbReference type="ARBA" id="ARBA00023027"/>
    </source>
</evidence>
<evidence type="ECO:0000256" key="2">
    <source>
        <dbReference type="ARBA" id="ARBA00023002"/>
    </source>
</evidence>
<dbReference type="SUPFAM" id="SSF52283">
    <property type="entry name" value="Formate/glycerate dehydrogenase catalytic domain-like"/>
    <property type="match status" value="1"/>
</dbReference>
<name>A0A9D5Q4C5_9BACT</name>
<evidence type="ECO:0000256" key="4">
    <source>
        <dbReference type="RuleBase" id="RU003719"/>
    </source>
</evidence>
<evidence type="ECO:0000313" key="7">
    <source>
        <dbReference type="EMBL" id="MBD3323113.1"/>
    </source>
</evidence>
<dbReference type="PROSITE" id="PS00670">
    <property type="entry name" value="D_2_HYDROXYACID_DH_2"/>
    <property type="match status" value="1"/>
</dbReference>
<dbReference type="InterPro" id="IPR050418">
    <property type="entry name" value="D-iso_2-hydroxyacid_DH_PdxB"/>
</dbReference>
<evidence type="ECO:0000313" key="8">
    <source>
        <dbReference type="Proteomes" id="UP000649604"/>
    </source>
</evidence>
<proteinExistence type="inferred from homology"/>
<gene>
    <name evidence="7" type="ORF">GF339_00930</name>
</gene>
<keyword evidence="3" id="KW-0520">NAD</keyword>
<dbReference type="PANTHER" id="PTHR43761:SF1">
    <property type="entry name" value="D-ISOMER SPECIFIC 2-HYDROXYACID DEHYDROGENASE CATALYTIC DOMAIN-CONTAINING PROTEIN-RELATED"/>
    <property type="match status" value="1"/>
</dbReference>
<dbReference type="AlphaFoldDB" id="A0A9D5Q4C5"/>
<dbReference type="GO" id="GO:0003714">
    <property type="term" value="F:transcription corepressor activity"/>
    <property type="evidence" value="ECO:0007669"/>
    <property type="project" value="InterPro"/>
</dbReference>
<dbReference type="InterPro" id="IPR006139">
    <property type="entry name" value="D-isomer_2_OHA_DH_cat_dom"/>
</dbReference>
<organism evidence="7 8">
    <name type="scientific">candidate division KSB3 bacterium</name>
    <dbReference type="NCBI Taxonomy" id="2044937"/>
    <lineage>
        <taxon>Bacteria</taxon>
        <taxon>candidate division KSB3</taxon>
    </lineage>
</organism>
<accession>A0A9D5Q4C5</accession>
<comment type="caution">
    <text evidence="7">The sequence shown here is derived from an EMBL/GenBank/DDBJ whole genome shotgun (WGS) entry which is preliminary data.</text>
</comment>
<dbReference type="InterPro" id="IPR036291">
    <property type="entry name" value="NAD(P)-bd_dom_sf"/>
</dbReference>
<feature type="domain" description="D-isomer specific 2-hydroxyacid dehydrogenase catalytic" evidence="5">
    <location>
        <begin position="25"/>
        <end position="320"/>
    </location>
</feature>
<dbReference type="PANTHER" id="PTHR43761">
    <property type="entry name" value="D-ISOMER SPECIFIC 2-HYDROXYACID DEHYDROGENASE FAMILY PROTEIN (AFU_ORTHOLOGUE AFUA_1G13630)"/>
    <property type="match status" value="1"/>
</dbReference>
<evidence type="ECO:0000256" key="1">
    <source>
        <dbReference type="ARBA" id="ARBA00005854"/>
    </source>
</evidence>
<dbReference type="Pfam" id="PF02826">
    <property type="entry name" value="2-Hacid_dh_C"/>
    <property type="match status" value="1"/>
</dbReference>
<dbReference type="InterPro" id="IPR029753">
    <property type="entry name" value="D-isomer_DH_CS"/>
</dbReference>
<reference evidence="7" key="1">
    <citation type="submission" date="2019-11" db="EMBL/GenBank/DDBJ databases">
        <title>Microbial mats filling the niche in hypersaline microbial mats.</title>
        <authorList>
            <person name="Wong H.L."/>
            <person name="Macleod F.I."/>
            <person name="White R.A. III"/>
            <person name="Burns B.P."/>
        </authorList>
    </citation>
    <scope>NUCLEOTIDE SEQUENCE</scope>
    <source>
        <strain evidence="7">Rbin_158</strain>
    </source>
</reference>
<dbReference type="InterPro" id="IPR043322">
    <property type="entry name" value="CtBP"/>
</dbReference>
<evidence type="ECO:0000259" key="6">
    <source>
        <dbReference type="Pfam" id="PF02826"/>
    </source>
</evidence>
<keyword evidence="2 4" id="KW-0560">Oxidoreductase</keyword>
<evidence type="ECO:0000259" key="5">
    <source>
        <dbReference type="Pfam" id="PF00389"/>
    </source>
</evidence>
<dbReference type="FunFam" id="3.40.50.720:FF:000203">
    <property type="entry name" value="D-3-phosphoglycerate dehydrogenase (SerA)"/>
    <property type="match status" value="1"/>
</dbReference>
<dbReference type="EMBL" id="WJJP01000025">
    <property type="protein sequence ID" value="MBD3323113.1"/>
    <property type="molecule type" value="Genomic_DNA"/>
</dbReference>
<dbReference type="Gene3D" id="3.40.50.720">
    <property type="entry name" value="NAD(P)-binding Rossmann-like Domain"/>
    <property type="match status" value="2"/>
</dbReference>
<dbReference type="Proteomes" id="UP000649604">
    <property type="component" value="Unassembled WGS sequence"/>
</dbReference>
<dbReference type="GO" id="GO:0016616">
    <property type="term" value="F:oxidoreductase activity, acting on the CH-OH group of donors, NAD or NADP as acceptor"/>
    <property type="evidence" value="ECO:0007669"/>
    <property type="project" value="InterPro"/>
</dbReference>
<sequence length="333" mass="37138">MDTHVPLRVVITDCDFGAFACERQELEGIAELAVYQCQTEDDVIAVAQEADGLLVQYAPITRRVMQSLKKCQAIGRYGIGVDTIDVPAATDYGIAVVNVPDYCFEEVSDHALALLLACVRKLRFLDSTVRAGQWDVQRAAPIYRLRECTVGLIGFGNIAQRVTQKLAGFGCPLLAYDPYAPSELFRQYGVTSANFDQILRQADILSIHVPLTTETHHLFDEHAFRRMKPEAFLINTSRGAIIDEQALYTALQEHWIAGAALDVVEEERLSPDSELLTLDNLLITPHAAFYSVTALQELQKWTARGVAQVLQGQIPTYLVNKELMHTRFSKQTP</sequence>
<protein>
    <submittedName>
        <fullName evidence="7">C-terminal binding protein</fullName>
    </submittedName>
</protein>
<dbReference type="Pfam" id="PF00389">
    <property type="entry name" value="2-Hacid_dh"/>
    <property type="match status" value="1"/>
</dbReference>
<dbReference type="CDD" id="cd05299">
    <property type="entry name" value="CtBP_dh"/>
    <property type="match status" value="1"/>
</dbReference>
<dbReference type="GO" id="GO:0051287">
    <property type="term" value="F:NAD binding"/>
    <property type="evidence" value="ECO:0007669"/>
    <property type="project" value="InterPro"/>
</dbReference>
<dbReference type="SUPFAM" id="SSF51735">
    <property type="entry name" value="NAD(P)-binding Rossmann-fold domains"/>
    <property type="match status" value="1"/>
</dbReference>
<dbReference type="InterPro" id="IPR006140">
    <property type="entry name" value="D-isomer_DH_NAD-bd"/>
</dbReference>
<comment type="similarity">
    <text evidence="1 4">Belongs to the D-isomer specific 2-hydroxyacid dehydrogenase family.</text>
</comment>
<feature type="domain" description="D-isomer specific 2-hydroxyacid dehydrogenase NAD-binding" evidence="6">
    <location>
        <begin position="112"/>
        <end position="288"/>
    </location>
</feature>